<feature type="transmembrane region" description="Helical" evidence="6">
    <location>
        <begin position="163"/>
        <end position="186"/>
    </location>
</feature>
<gene>
    <name evidence="8" type="ORF">D2917_16120</name>
</gene>
<evidence type="ECO:0000256" key="2">
    <source>
        <dbReference type="ARBA" id="ARBA00022475"/>
    </source>
</evidence>
<name>A0A5P3VHG4_9BURK</name>
<evidence type="ECO:0000313" key="9">
    <source>
        <dbReference type="Proteomes" id="UP000325743"/>
    </source>
</evidence>
<dbReference type="EMBL" id="CP032519">
    <property type="protein sequence ID" value="QEZ45846.1"/>
    <property type="molecule type" value="Genomic_DNA"/>
</dbReference>
<dbReference type="SUPFAM" id="SSF103473">
    <property type="entry name" value="MFS general substrate transporter"/>
    <property type="match status" value="1"/>
</dbReference>
<feature type="transmembrane region" description="Helical" evidence="6">
    <location>
        <begin position="38"/>
        <end position="57"/>
    </location>
</feature>
<dbReference type="GO" id="GO:0022857">
    <property type="term" value="F:transmembrane transporter activity"/>
    <property type="evidence" value="ECO:0007669"/>
    <property type="project" value="InterPro"/>
</dbReference>
<dbReference type="PROSITE" id="PS50850">
    <property type="entry name" value="MFS"/>
    <property type="match status" value="1"/>
</dbReference>
<dbReference type="InterPro" id="IPR011701">
    <property type="entry name" value="MFS"/>
</dbReference>
<dbReference type="InterPro" id="IPR050189">
    <property type="entry name" value="MFS_Efflux_Transporters"/>
</dbReference>
<feature type="transmembrane region" description="Helical" evidence="6">
    <location>
        <begin position="369"/>
        <end position="388"/>
    </location>
</feature>
<feature type="transmembrane region" description="Helical" evidence="6">
    <location>
        <begin position="408"/>
        <end position="428"/>
    </location>
</feature>
<feature type="transmembrane region" description="Helical" evidence="6">
    <location>
        <begin position="279"/>
        <end position="298"/>
    </location>
</feature>
<dbReference type="InterPro" id="IPR036259">
    <property type="entry name" value="MFS_trans_sf"/>
</dbReference>
<feature type="transmembrane region" description="Helical" evidence="6">
    <location>
        <begin position="244"/>
        <end position="267"/>
    </location>
</feature>
<dbReference type="Proteomes" id="UP000325743">
    <property type="component" value="Chromosome 2"/>
</dbReference>
<comment type="subcellular location">
    <subcellularLocation>
        <location evidence="1">Cell membrane</location>
        <topology evidence="1">Multi-pass membrane protein</topology>
    </subcellularLocation>
</comment>
<dbReference type="Gene3D" id="1.20.1250.20">
    <property type="entry name" value="MFS general substrate transporter like domains"/>
    <property type="match status" value="1"/>
</dbReference>
<feature type="transmembrane region" description="Helical" evidence="6">
    <location>
        <begin position="192"/>
        <end position="212"/>
    </location>
</feature>
<evidence type="ECO:0000256" key="5">
    <source>
        <dbReference type="ARBA" id="ARBA00023136"/>
    </source>
</evidence>
<dbReference type="PANTHER" id="PTHR43124">
    <property type="entry name" value="PURINE EFFLUX PUMP PBUE"/>
    <property type="match status" value="1"/>
</dbReference>
<keyword evidence="4 6" id="KW-1133">Transmembrane helix</keyword>
<dbReference type="AlphaFoldDB" id="A0A5P3VHG4"/>
<dbReference type="InterPro" id="IPR020846">
    <property type="entry name" value="MFS_dom"/>
</dbReference>
<evidence type="ECO:0000256" key="1">
    <source>
        <dbReference type="ARBA" id="ARBA00004651"/>
    </source>
</evidence>
<feature type="transmembrane region" description="Helical" evidence="6">
    <location>
        <begin position="77"/>
        <end position="98"/>
    </location>
</feature>
<feature type="transmembrane region" description="Helical" evidence="6">
    <location>
        <begin position="337"/>
        <end position="357"/>
    </location>
</feature>
<keyword evidence="2" id="KW-1003">Cell membrane</keyword>
<proteinExistence type="predicted"/>
<dbReference type="PANTHER" id="PTHR43124:SF3">
    <property type="entry name" value="CHLORAMPHENICOL EFFLUX PUMP RV0191"/>
    <property type="match status" value="1"/>
</dbReference>
<evidence type="ECO:0000256" key="3">
    <source>
        <dbReference type="ARBA" id="ARBA00022692"/>
    </source>
</evidence>
<evidence type="ECO:0000256" key="4">
    <source>
        <dbReference type="ARBA" id="ARBA00022989"/>
    </source>
</evidence>
<keyword evidence="5 6" id="KW-0472">Membrane</keyword>
<accession>A0A5P3VHG4</accession>
<evidence type="ECO:0000256" key="6">
    <source>
        <dbReference type="SAM" id="Phobius"/>
    </source>
</evidence>
<protein>
    <submittedName>
        <fullName evidence="8">MFS transporter</fullName>
    </submittedName>
</protein>
<feature type="domain" description="Major facilitator superfamily (MFS) profile" evidence="7">
    <location>
        <begin position="40"/>
        <end position="430"/>
    </location>
</feature>
<evidence type="ECO:0000313" key="8">
    <source>
        <dbReference type="EMBL" id="QEZ45846.1"/>
    </source>
</evidence>
<reference evidence="8 9" key="1">
    <citation type="submission" date="2018-09" db="EMBL/GenBank/DDBJ databases">
        <title>Complete genome sequence of Cupriavidus oxalaticus T2, a bacterium capable of phenol tolerance and degradation.</title>
        <authorList>
            <person name="Yan J."/>
        </authorList>
    </citation>
    <scope>NUCLEOTIDE SEQUENCE [LARGE SCALE GENOMIC DNA]</scope>
    <source>
        <strain evidence="8 9">T2</strain>
    </source>
</reference>
<organism evidence="8 9">
    <name type="scientific">Cupriavidus oxalaticus</name>
    <dbReference type="NCBI Taxonomy" id="96344"/>
    <lineage>
        <taxon>Bacteria</taxon>
        <taxon>Pseudomonadati</taxon>
        <taxon>Pseudomonadota</taxon>
        <taxon>Betaproteobacteria</taxon>
        <taxon>Burkholderiales</taxon>
        <taxon>Burkholderiaceae</taxon>
        <taxon>Cupriavidus</taxon>
    </lineage>
</organism>
<sequence length="438" mass="46154">MFRWPCTGMGTTMQAMTTTTSPGLSSAPAPTQQAGVRWRVLAVFSLGFLVSYVFRGVNLGFAPHLTRELGLNAGDLGLLTSFYFLGFACAQLPAGILLDRYGPRRTEAAMLLVAVAGSLVFALAPGMAGLAAGRLLIGVGVSVCLGAAIQALSMWFPLSRMPLLNGVVMAIGGLGAVLVGTPLSWLLSLTDWRTISAGLACMSLAMAALLWFSVPDKPRAGKESLREQLRGTRQILASERFWRVVPLTLLNQGVFLAVQTLWVGAFLRDVPGFDPATSARLVSVIGFAMMAGCVGSGWAARHLERIGVSLYAFAGIGMTGFIVVQALLMAQMPLPPVLLWAAYGVFGSSGILTYAVLARSFPDALIGRATTALTLTVFLATFACQVGVGFVLDLWPSSGGHYPKAAHLTAWGGLVALQVLAALWYLMGARRASPAAAR</sequence>
<keyword evidence="3 6" id="KW-0812">Transmembrane</keyword>
<feature type="transmembrane region" description="Helical" evidence="6">
    <location>
        <begin position="135"/>
        <end position="156"/>
    </location>
</feature>
<feature type="transmembrane region" description="Helical" evidence="6">
    <location>
        <begin position="310"/>
        <end position="331"/>
    </location>
</feature>
<dbReference type="GO" id="GO:0005886">
    <property type="term" value="C:plasma membrane"/>
    <property type="evidence" value="ECO:0007669"/>
    <property type="project" value="UniProtKB-SubCell"/>
</dbReference>
<evidence type="ECO:0000259" key="7">
    <source>
        <dbReference type="PROSITE" id="PS50850"/>
    </source>
</evidence>
<dbReference type="Pfam" id="PF07690">
    <property type="entry name" value="MFS_1"/>
    <property type="match status" value="1"/>
</dbReference>
<feature type="transmembrane region" description="Helical" evidence="6">
    <location>
        <begin position="110"/>
        <end position="129"/>
    </location>
</feature>